<evidence type="ECO:0000256" key="1">
    <source>
        <dbReference type="ARBA" id="ARBA00022737"/>
    </source>
</evidence>
<feature type="domain" description="CBS" evidence="4">
    <location>
        <begin position="187"/>
        <end position="243"/>
    </location>
</feature>
<dbReference type="InParanoid" id="D3BQE9"/>
<dbReference type="PROSITE" id="PS51371">
    <property type="entry name" value="CBS"/>
    <property type="match status" value="1"/>
</dbReference>
<accession>D3BQE9</accession>
<dbReference type="RefSeq" id="XP_020428501.1">
    <property type="nucleotide sequence ID" value="XM_020580916.1"/>
</dbReference>
<evidence type="ECO:0000313" key="5">
    <source>
        <dbReference type="EMBL" id="EFA76369.1"/>
    </source>
</evidence>
<dbReference type="Proteomes" id="UP000001396">
    <property type="component" value="Unassembled WGS sequence"/>
</dbReference>
<dbReference type="InterPro" id="IPR046342">
    <property type="entry name" value="CBS_dom_sf"/>
</dbReference>
<evidence type="ECO:0000256" key="2">
    <source>
        <dbReference type="ARBA" id="ARBA00023122"/>
    </source>
</evidence>
<dbReference type="GeneID" id="31365605"/>
<reference evidence="5 6" key="1">
    <citation type="journal article" date="2011" name="Genome Res.">
        <title>Phylogeny-wide analysis of social amoeba genomes highlights ancient origins for complex intercellular communication.</title>
        <authorList>
            <person name="Heidel A.J."/>
            <person name="Lawal H.M."/>
            <person name="Felder M."/>
            <person name="Schilde C."/>
            <person name="Helps N.R."/>
            <person name="Tunggal B."/>
            <person name="Rivero F."/>
            <person name="John U."/>
            <person name="Schleicher M."/>
            <person name="Eichinger L."/>
            <person name="Platzer M."/>
            <person name="Noegel A.A."/>
            <person name="Schaap P."/>
            <person name="Gloeckner G."/>
        </authorList>
    </citation>
    <scope>NUCLEOTIDE SEQUENCE [LARGE SCALE GENOMIC DNA]</scope>
    <source>
        <strain evidence="6">ATCC 26659 / Pp 5 / PN500</strain>
    </source>
</reference>
<keyword evidence="6" id="KW-1185">Reference proteome</keyword>
<dbReference type="SMART" id="SM00116">
    <property type="entry name" value="CBS"/>
    <property type="match status" value="2"/>
</dbReference>
<protein>
    <recommendedName>
        <fullName evidence="4">CBS domain-containing protein</fullName>
    </recommendedName>
</protein>
<sequence>METLSLEKCLGELKEEKEWINLLYSSRIIDILNSKKDFLKHRRLSFENGENINDFNSSNNNNKNDKDIKEVNQSKEVNENQLLSFSSHHTNVGDALRLLSQYHLFACPVFNEDDNGCENQKVYNYVGMLGIHEIVEYLLGCYKDRKKINSVVGVIHLDTWIDNKHKLIENTEFFKITPVIDILKLVRNKTSPTQLYLNDSLAVLIRVLTNSSSLRLPVINNDNIVGLVSTSDVLRILVENQTMLPKIFFKSIESLSHRYKLIEEFPKIRSDQPTTAAFDLLERENKPSLLVIDSNTNHVLANFSLSDLKVLVEHNIEDLMLPINEFIRNYKPIVSSSSSSLSSGNLATFI</sequence>
<dbReference type="InterPro" id="IPR050511">
    <property type="entry name" value="AMPK_gamma/SDS23_families"/>
</dbReference>
<dbReference type="InterPro" id="IPR000644">
    <property type="entry name" value="CBS_dom"/>
</dbReference>
<evidence type="ECO:0000256" key="3">
    <source>
        <dbReference type="PROSITE-ProRule" id="PRU00703"/>
    </source>
</evidence>
<dbReference type="AlphaFoldDB" id="D3BQE9"/>
<dbReference type="OMA" id="ENTELQC"/>
<evidence type="ECO:0000313" key="6">
    <source>
        <dbReference type="Proteomes" id="UP000001396"/>
    </source>
</evidence>
<dbReference type="Pfam" id="PF00571">
    <property type="entry name" value="CBS"/>
    <property type="match status" value="1"/>
</dbReference>
<dbReference type="PANTHER" id="PTHR13780:SF128">
    <property type="entry name" value="CBS DOMAIN-CONTAINING PROTEIN"/>
    <property type="match status" value="1"/>
</dbReference>
<keyword evidence="1" id="KW-0677">Repeat</keyword>
<dbReference type="STRING" id="670386.D3BQE9"/>
<name>D3BQE9_HETP5</name>
<evidence type="ECO:0000259" key="4">
    <source>
        <dbReference type="PROSITE" id="PS51371"/>
    </source>
</evidence>
<dbReference type="SUPFAM" id="SSF54631">
    <property type="entry name" value="CBS-domain pair"/>
    <property type="match status" value="1"/>
</dbReference>
<gene>
    <name evidence="5" type="ORF">PPL_10134</name>
</gene>
<organism evidence="5 6">
    <name type="scientific">Heterostelium pallidum (strain ATCC 26659 / Pp 5 / PN500)</name>
    <name type="common">Cellular slime mold</name>
    <name type="synonym">Polysphondylium pallidum</name>
    <dbReference type="NCBI Taxonomy" id="670386"/>
    <lineage>
        <taxon>Eukaryota</taxon>
        <taxon>Amoebozoa</taxon>
        <taxon>Evosea</taxon>
        <taxon>Eumycetozoa</taxon>
        <taxon>Dictyostelia</taxon>
        <taxon>Acytosteliales</taxon>
        <taxon>Acytosteliaceae</taxon>
        <taxon>Heterostelium</taxon>
    </lineage>
</organism>
<dbReference type="PANTHER" id="PTHR13780">
    <property type="entry name" value="AMP-ACTIVATED PROTEIN KINASE, GAMMA REGULATORY SUBUNIT"/>
    <property type="match status" value="1"/>
</dbReference>
<dbReference type="Gene3D" id="3.10.580.10">
    <property type="entry name" value="CBS-domain"/>
    <property type="match status" value="1"/>
</dbReference>
<keyword evidence="2 3" id="KW-0129">CBS domain</keyword>
<dbReference type="EMBL" id="ADBJ01000047">
    <property type="protein sequence ID" value="EFA76369.1"/>
    <property type="molecule type" value="Genomic_DNA"/>
</dbReference>
<proteinExistence type="predicted"/>
<comment type="caution">
    <text evidence="5">The sequence shown here is derived from an EMBL/GenBank/DDBJ whole genome shotgun (WGS) entry which is preliminary data.</text>
</comment>